<feature type="compositionally biased region" description="Basic and acidic residues" evidence="3">
    <location>
        <begin position="1"/>
        <end position="12"/>
    </location>
</feature>
<gene>
    <name evidence="5" type="primary">LOC118280489</name>
</gene>
<evidence type="ECO:0000256" key="3">
    <source>
        <dbReference type="SAM" id="MobiDB-lite"/>
    </source>
</evidence>
<dbReference type="PANTHER" id="PTHR12774:SF2">
    <property type="entry name" value="PEROXISOMAL BIOGENESIS FACTOR 19"/>
    <property type="match status" value="1"/>
</dbReference>
<feature type="region of interest" description="Disordered" evidence="3">
    <location>
        <begin position="316"/>
        <end position="338"/>
    </location>
</feature>
<dbReference type="InterPro" id="IPR006708">
    <property type="entry name" value="Pex19"/>
</dbReference>
<dbReference type="GO" id="GO:0045046">
    <property type="term" value="P:protein import into peroxisome membrane"/>
    <property type="evidence" value="ECO:0007669"/>
    <property type="project" value="TreeGrafter"/>
</dbReference>
<reference evidence="5" key="1">
    <citation type="submission" date="2025-08" db="UniProtKB">
        <authorList>
            <consortium name="RefSeq"/>
        </authorList>
    </citation>
    <scope>IDENTIFICATION</scope>
    <source>
        <tissue evidence="5">Whole larval tissue</tissue>
    </source>
</reference>
<dbReference type="Gene3D" id="1.20.120.900">
    <property type="entry name" value="Pex19, mPTS binding domain"/>
    <property type="match status" value="1"/>
</dbReference>
<dbReference type="Proteomes" id="UP000829999">
    <property type="component" value="Chromosome 21"/>
</dbReference>
<evidence type="ECO:0000256" key="1">
    <source>
        <dbReference type="ARBA" id="ARBA00006326"/>
    </source>
</evidence>
<dbReference type="RefSeq" id="XP_035456455.2">
    <property type="nucleotide sequence ID" value="XM_035600562.2"/>
</dbReference>
<evidence type="ECO:0000313" key="4">
    <source>
        <dbReference type="Proteomes" id="UP000829999"/>
    </source>
</evidence>
<dbReference type="OrthoDB" id="21292at2759"/>
<sequence length="346" mass="37922">MSDNKEVDKSNVDPELDDLLESALQDMTKKQAGAAAEGSGEVPSNMWSEEFIKEAAAQFESNMSAIFSRFSGVPGALQDMTKKQAGAAAEGSGEVPSNMWSEEFIKEAAAQFESNMSAIFSRFSGVPEVQITQEQIAQTFTKMAEAAAHVLKPEGAPEEAGVPSVAAVDPEVQGNIDEVSTAISKTMKNLNTNSETLNTPFNDQDLASMFNNITLGEGQQEGNMFVPFMQGMMQSLFSKEVLYPSLKDLVDKYPAWLADNKGKIDQSEYERFEKQQKLMEQVCAELEPEQESDPDDVKRKRFKVVLDLMQKMKDLGQPPTELVGDMDPPQGFASPTVPDAAQCNIM</sequence>
<name>A0A9R0ESE1_SPOFR</name>
<dbReference type="InterPro" id="IPR038322">
    <property type="entry name" value="Pex19_C_sf"/>
</dbReference>
<dbReference type="GeneID" id="118280489"/>
<evidence type="ECO:0000256" key="2">
    <source>
        <dbReference type="ARBA" id="ARBA00029688"/>
    </source>
</evidence>
<keyword evidence="4" id="KW-1185">Reference proteome</keyword>
<accession>A0A9R0ESE1</accession>
<dbReference type="Pfam" id="PF04614">
    <property type="entry name" value="Pex19"/>
    <property type="match status" value="1"/>
</dbReference>
<comment type="similarity">
    <text evidence="1">Belongs to the peroxin-19 family.</text>
</comment>
<feature type="region of interest" description="Disordered" evidence="3">
    <location>
        <begin position="1"/>
        <end position="45"/>
    </location>
</feature>
<dbReference type="PANTHER" id="PTHR12774">
    <property type="entry name" value="PEROXISOMAL BIOGENESIS FACTOR 19"/>
    <property type="match status" value="1"/>
</dbReference>
<organism evidence="4 5">
    <name type="scientific">Spodoptera frugiperda</name>
    <name type="common">Fall armyworm</name>
    <dbReference type="NCBI Taxonomy" id="7108"/>
    <lineage>
        <taxon>Eukaryota</taxon>
        <taxon>Metazoa</taxon>
        <taxon>Ecdysozoa</taxon>
        <taxon>Arthropoda</taxon>
        <taxon>Hexapoda</taxon>
        <taxon>Insecta</taxon>
        <taxon>Pterygota</taxon>
        <taxon>Neoptera</taxon>
        <taxon>Endopterygota</taxon>
        <taxon>Lepidoptera</taxon>
        <taxon>Glossata</taxon>
        <taxon>Ditrysia</taxon>
        <taxon>Noctuoidea</taxon>
        <taxon>Noctuidae</taxon>
        <taxon>Amphipyrinae</taxon>
        <taxon>Spodoptera</taxon>
    </lineage>
</organism>
<evidence type="ECO:0000313" key="5">
    <source>
        <dbReference type="RefSeq" id="XP_035456455.2"/>
    </source>
</evidence>
<dbReference type="AlphaFoldDB" id="A0A9R0ESE1"/>
<proteinExistence type="inferred from homology"/>
<dbReference type="GO" id="GO:0005778">
    <property type="term" value="C:peroxisomal membrane"/>
    <property type="evidence" value="ECO:0007669"/>
    <property type="project" value="TreeGrafter"/>
</dbReference>
<dbReference type="GO" id="GO:0033328">
    <property type="term" value="F:peroxisome membrane targeting sequence binding"/>
    <property type="evidence" value="ECO:0007669"/>
    <property type="project" value="TreeGrafter"/>
</dbReference>
<protein>
    <recommendedName>
        <fullName evidence="2">Peroxin-19</fullName>
    </recommendedName>
</protein>